<organism evidence="2 3">
    <name type="scientific">Roseburia yibonii</name>
    <dbReference type="NCBI Taxonomy" id="2763063"/>
    <lineage>
        <taxon>Bacteria</taxon>
        <taxon>Bacillati</taxon>
        <taxon>Bacillota</taxon>
        <taxon>Clostridia</taxon>
        <taxon>Lachnospirales</taxon>
        <taxon>Lachnospiraceae</taxon>
        <taxon>Roseburia</taxon>
    </lineage>
</organism>
<dbReference type="PANTHER" id="PTHR40056:SF1">
    <property type="entry name" value="DUF1836 DOMAIN-CONTAINING PROTEIN"/>
    <property type="match status" value="1"/>
</dbReference>
<proteinExistence type="predicted"/>
<gene>
    <name evidence="2" type="ORF">H8Z76_10680</name>
</gene>
<dbReference type="PANTHER" id="PTHR40056">
    <property type="entry name" value="HYPOTHETICAL CYTOSOLIC PROTEIN"/>
    <property type="match status" value="1"/>
</dbReference>
<sequence length="215" mass="25205">MTIDTKDFLNSILASLSRIDYVKPEDLPNIDLYMDQVTTFMDSQLASAKRYPEDKVLTKTMINNYAKNNLLPPPVKKKYTKEHVLTLIFIYYFKNILSISDLQRILNPITEKHFASDSDLGLEDIYSEVFSLEHDEVSHLAKDITRIFNVSFDTFADAPEDEKEFLHTFSFICMLSFDVFVKKMMIEKIIDELPKNDPREKEKAEKKEKKQKRTE</sequence>
<dbReference type="InterPro" id="IPR014975">
    <property type="entry name" value="DUF1836"/>
</dbReference>
<dbReference type="Pfam" id="PF08876">
    <property type="entry name" value="DUF1836"/>
    <property type="match status" value="1"/>
</dbReference>
<keyword evidence="3" id="KW-1185">Reference proteome</keyword>
<feature type="region of interest" description="Disordered" evidence="1">
    <location>
        <begin position="196"/>
        <end position="215"/>
    </location>
</feature>
<comment type="caution">
    <text evidence="2">The sequence shown here is derived from an EMBL/GenBank/DDBJ whole genome shotgun (WGS) entry which is preliminary data.</text>
</comment>
<evidence type="ECO:0000313" key="2">
    <source>
        <dbReference type="EMBL" id="MBC5754470.1"/>
    </source>
</evidence>
<dbReference type="RefSeq" id="WP_022516084.1">
    <property type="nucleotide sequence ID" value="NZ_JACOQH010000008.1"/>
</dbReference>
<dbReference type="EMBL" id="JACOQH010000008">
    <property type="protein sequence ID" value="MBC5754470.1"/>
    <property type="molecule type" value="Genomic_DNA"/>
</dbReference>
<accession>A0ABR7IC24</accession>
<name>A0ABR7IC24_9FIRM</name>
<evidence type="ECO:0000313" key="3">
    <source>
        <dbReference type="Proteomes" id="UP000621540"/>
    </source>
</evidence>
<dbReference type="Proteomes" id="UP000621540">
    <property type="component" value="Unassembled WGS sequence"/>
</dbReference>
<protein>
    <submittedName>
        <fullName evidence="2">DUF1836 domain-containing protein</fullName>
    </submittedName>
</protein>
<evidence type="ECO:0000256" key="1">
    <source>
        <dbReference type="SAM" id="MobiDB-lite"/>
    </source>
</evidence>
<reference evidence="2 3" key="1">
    <citation type="submission" date="2020-08" db="EMBL/GenBank/DDBJ databases">
        <title>Genome public.</title>
        <authorList>
            <person name="Liu C."/>
            <person name="Sun Q."/>
        </authorList>
    </citation>
    <scope>NUCLEOTIDE SEQUENCE [LARGE SCALE GENOMIC DNA]</scope>
    <source>
        <strain evidence="2 3">BX0805</strain>
    </source>
</reference>